<dbReference type="Pfam" id="PF01412">
    <property type="entry name" value="ArfGap"/>
    <property type="match status" value="1"/>
</dbReference>
<dbReference type="PANTHER" id="PTHR45686">
    <property type="entry name" value="ADP-RIBOSYLATION FACTOR GTPASE ACTIVATING PROTEIN 3, ISOFORM H-RELATED"/>
    <property type="match status" value="1"/>
</dbReference>
<sequence length="287" mass="33374">MTQTMDAEQILKDLKSIPENNYCFDCGNEDSDWSSINNGIFLCTMCSEFHRGLGVNISFIRSVSIDTWQDKQLKLLQVGGNLALKEFFSLYGLNEQEISIKYKTKAADYYREMLRIKAEDQEFNKEAPDVETGVEIIEETKNFVEPGHLDEKNLPIKVIIEDLWVKYKEKAIESFKTLSQKIKDLTFDEVKEKTKEGIKDLGHKIETFNFKETYEHLRNKSEEVYDSIKESTKNTYETSKEKIENSKNSVKEILEKSKEKIIETYESSKEKILDKYNSTIGKSLEAK</sequence>
<evidence type="ECO:0000313" key="8">
    <source>
        <dbReference type="EMBL" id="OMJ94269.1"/>
    </source>
</evidence>
<keyword evidence="2" id="KW-0479">Metal-binding</keyword>
<evidence type="ECO:0000259" key="7">
    <source>
        <dbReference type="PROSITE" id="PS50115"/>
    </source>
</evidence>
<reference evidence="8 9" key="1">
    <citation type="submission" date="2016-11" db="EMBL/GenBank/DDBJ databases">
        <title>The macronuclear genome of Stentor coeruleus: a giant cell with tiny introns.</title>
        <authorList>
            <person name="Slabodnick M."/>
            <person name="Ruby J.G."/>
            <person name="Reiff S.B."/>
            <person name="Swart E.C."/>
            <person name="Gosai S."/>
            <person name="Prabakaran S."/>
            <person name="Witkowska E."/>
            <person name="Larue G.E."/>
            <person name="Fisher S."/>
            <person name="Freeman R.M."/>
            <person name="Gunawardena J."/>
            <person name="Chu W."/>
            <person name="Stover N.A."/>
            <person name="Gregory B.D."/>
            <person name="Nowacki M."/>
            <person name="Derisi J."/>
            <person name="Roy S.W."/>
            <person name="Marshall W.F."/>
            <person name="Sood P."/>
        </authorList>
    </citation>
    <scope>NUCLEOTIDE SEQUENCE [LARGE SCALE GENOMIC DNA]</scope>
    <source>
        <strain evidence="8">WM001</strain>
    </source>
</reference>
<keyword evidence="4" id="KW-0862">Zinc</keyword>
<dbReference type="GO" id="GO:0008270">
    <property type="term" value="F:zinc ion binding"/>
    <property type="evidence" value="ECO:0007669"/>
    <property type="project" value="UniProtKB-KW"/>
</dbReference>
<evidence type="ECO:0000256" key="4">
    <source>
        <dbReference type="ARBA" id="ARBA00022833"/>
    </source>
</evidence>
<dbReference type="GO" id="GO:0048205">
    <property type="term" value="P:COPI coating of Golgi vesicle"/>
    <property type="evidence" value="ECO:0007669"/>
    <property type="project" value="TreeGrafter"/>
</dbReference>
<evidence type="ECO:0000256" key="5">
    <source>
        <dbReference type="PROSITE-ProRule" id="PRU00288"/>
    </source>
</evidence>
<keyword evidence="9" id="KW-1185">Reference proteome</keyword>
<dbReference type="PANTHER" id="PTHR45686:SF4">
    <property type="entry name" value="ADP-RIBOSYLATION FACTOR GTPASE ACTIVATING PROTEIN 3, ISOFORM H"/>
    <property type="match status" value="1"/>
</dbReference>
<dbReference type="CDD" id="cd08830">
    <property type="entry name" value="ArfGap_ArfGap1"/>
    <property type="match status" value="1"/>
</dbReference>
<evidence type="ECO:0000256" key="2">
    <source>
        <dbReference type="ARBA" id="ARBA00022723"/>
    </source>
</evidence>
<dbReference type="InterPro" id="IPR001164">
    <property type="entry name" value="ArfGAP_dom"/>
</dbReference>
<feature type="domain" description="Arf-GAP" evidence="7">
    <location>
        <begin position="8"/>
        <end position="123"/>
    </location>
</feature>
<dbReference type="PROSITE" id="PS50115">
    <property type="entry name" value="ARFGAP"/>
    <property type="match status" value="1"/>
</dbReference>
<dbReference type="Gene3D" id="1.20.120.20">
    <property type="entry name" value="Apolipoprotein"/>
    <property type="match status" value="1"/>
</dbReference>
<dbReference type="SMART" id="SM00105">
    <property type="entry name" value="ArfGap"/>
    <property type="match status" value="1"/>
</dbReference>
<dbReference type="PRINTS" id="PR00405">
    <property type="entry name" value="REVINTRACTNG"/>
</dbReference>
<dbReference type="InterPro" id="IPR038508">
    <property type="entry name" value="ArfGAP_dom_sf"/>
</dbReference>
<dbReference type="Proteomes" id="UP000187209">
    <property type="component" value="Unassembled WGS sequence"/>
</dbReference>
<dbReference type="OrthoDB" id="983479at2759"/>
<keyword evidence="6" id="KW-0175">Coiled coil</keyword>
<keyword evidence="3 5" id="KW-0863">Zinc-finger</keyword>
<dbReference type="InterPro" id="IPR037278">
    <property type="entry name" value="ARFGAP/RecO"/>
</dbReference>
<evidence type="ECO:0000256" key="3">
    <source>
        <dbReference type="ARBA" id="ARBA00022771"/>
    </source>
</evidence>
<dbReference type="SUPFAM" id="SSF57863">
    <property type="entry name" value="ArfGap/RecO-like zinc finger"/>
    <property type="match status" value="1"/>
</dbReference>
<proteinExistence type="predicted"/>
<dbReference type="AlphaFoldDB" id="A0A1R2CZ39"/>
<accession>A0A1R2CZ39</accession>
<comment type="caution">
    <text evidence="8">The sequence shown here is derived from an EMBL/GenBank/DDBJ whole genome shotgun (WGS) entry which is preliminary data.</text>
</comment>
<protein>
    <recommendedName>
        <fullName evidence="7">Arf-GAP domain-containing protein</fullName>
    </recommendedName>
</protein>
<evidence type="ECO:0000256" key="1">
    <source>
        <dbReference type="ARBA" id="ARBA00022468"/>
    </source>
</evidence>
<dbReference type="GO" id="GO:0005096">
    <property type="term" value="F:GTPase activator activity"/>
    <property type="evidence" value="ECO:0007669"/>
    <property type="project" value="UniProtKB-KW"/>
</dbReference>
<name>A0A1R2CZ39_9CILI</name>
<dbReference type="Gene3D" id="1.10.220.150">
    <property type="entry name" value="Arf GTPase activating protein"/>
    <property type="match status" value="1"/>
</dbReference>
<organism evidence="8 9">
    <name type="scientific">Stentor coeruleus</name>
    <dbReference type="NCBI Taxonomy" id="5963"/>
    <lineage>
        <taxon>Eukaryota</taxon>
        <taxon>Sar</taxon>
        <taxon>Alveolata</taxon>
        <taxon>Ciliophora</taxon>
        <taxon>Postciliodesmatophora</taxon>
        <taxon>Heterotrichea</taxon>
        <taxon>Heterotrichida</taxon>
        <taxon>Stentoridae</taxon>
        <taxon>Stentor</taxon>
    </lineage>
</organism>
<gene>
    <name evidence="8" type="ORF">SteCoe_2610</name>
</gene>
<feature type="coiled-coil region" evidence="6">
    <location>
        <begin position="229"/>
        <end position="271"/>
    </location>
</feature>
<dbReference type="EMBL" id="MPUH01000029">
    <property type="protein sequence ID" value="OMJ94269.1"/>
    <property type="molecule type" value="Genomic_DNA"/>
</dbReference>
<evidence type="ECO:0000256" key="6">
    <source>
        <dbReference type="SAM" id="Coils"/>
    </source>
</evidence>
<dbReference type="GO" id="GO:0000139">
    <property type="term" value="C:Golgi membrane"/>
    <property type="evidence" value="ECO:0007669"/>
    <property type="project" value="GOC"/>
</dbReference>
<keyword evidence="1" id="KW-0343">GTPase activation</keyword>
<evidence type="ECO:0000313" key="9">
    <source>
        <dbReference type="Proteomes" id="UP000187209"/>
    </source>
</evidence>